<dbReference type="OrthoDB" id="1906921at2759"/>
<keyword evidence="3" id="KW-1185">Reference proteome</keyword>
<protein>
    <submittedName>
        <fullName evidence="2">Uncharacterized protein</fullName>
    </submittedName>
</protein>
<dbReference type="Pfam" id="PF09741">
    <property type="entry name" value="DUF2045"/>
    <property type="match status" value="1"/>
</dbReference>
<accession>A0A8S1J3J0</accession>
<comment type="caution">
    <text evidence="2">The sequence shown here is derived from an EMBL/GenBank/DDBJ whole genome shotgun (WGS) entry which is preliminary data.</text>
</comment>
<organism evidence="2 3">
    <name type="scientific">Ostreobium quekettii</name>
    <dbReference type="NCBI Taxonomy" id="121088"/>
    <lineage>
        <taxon>Eukaryota</taxon>
        <taxon>Viridiplantae</taxon>
        <taxon>Chlorophyta</taxon>
        <taxon>core chlorophytes</taxon>
        <taxon>Ulvophyceae</taxon>
        <taxon>TCBD clade</taxon>
        <taxon>Bryopsidales</taxon>
        <taxon>Ostreobineae</taxon>
        <taxon>Ostreobiaceae</taxon>
        <taxon>Ostreobium</taxon>
    </lineage>
</organism>
<gene>
    <name evidence="2" type="ORF">OSTQU699_LOCUS7013</name>
</gene>
<dbReference type="PANTHER" id="PTHR21477">
    <property type="entry name" value="ZGC:172139"/>
    <property type="match status" value="1"/>
</dbReference>
<reference evidence="2" key="1">
    <citation type="submission" date="2020-12" db="EMBL/GenBank/DDBJ databases">
        <authorList>
            <person name="Iha C."/>
        </authorList>
    </citation>
    <scope>NUCLEOTIDE SEQUENCE</scope>
</reference>
<feature type="compositionally biased region" description="Polar residues" evidence="1">
    <location>
        <begin position="345"/>
        <end position="354"/>
    </location>
</feature>
<feature type="region of interest" description="Disordered" evidence="1">
    <location>
        <begin position="288"/>
        <end position="421"/>
    </location>
</feature>
<feature type="compositionally biased region" description="Polar residues" evidence="1">
    <location>
        <begin position="309"/>
        <end position="325"/>
    </location>
</feature>
<feature type="region of interest" description="Disordered" evidence="1">
    <location>
        <begin position="450"/>
        <end position="508"/>
    </location>
</feature>
<evidence type="ECO:0000313" key="3">
    <source>
        <dbReference type="Proteomes" id="UP000708148"/>
    </source>
</evidence>
<feature type="compositionally biased region" description="Polar residues" evidence="1">
    <location>
        <begin position="395"/>
        <end position="405"/>
    </location>
</feature>
<dbReference type="AlphaFoldDB" id="A0A8S1J3J0"/>
<dbReference type="EMBL" id="CAJHUC010001598">
    <property type="protein sequence ID" value="CAD7701656.1"/>
    <property type="molecule type" value="Genomic_DNA"/>
</dbReference>
<dbReference type="Proteomes" id="UP000708148">
    <property type="component" value="Unassembled WGS sequence"/>
</dbReference>
<evidence type="ECO:0000313" key="2">
    <source>
        <dbReference type="EMBL" id="CAD7701656.1"/>
    </source>
</evidence>
<proteinExistence type="predicted"/>
<dbReference type="InterPro" id="IPR019141">
    <property type="entry name" value="DUF2045"/>
</dbReference>
<name>A0A8S1J3J0_9CHLO</name>
<sequence length="665" mass="70993">MLGPILREVLQQARLRGEAEEGGFDGAGAGEGVTVSPTGTPRMLWSPEQWWEAFAFVFFWKSPSDRVKCNNDDLLFFVVHPECCVANSPPYFVRRKGQELPPELQKDGPRFGEVDWCETFLLNLVLQSDYLLAVAVCSYQDVTSVEFADTVFNDGAARVTKKVYASPTRSTVNLESTKMEMASPVPSYPDICFAVENFEDAFNSMVVSEAGQHYCVMLFATDGLGLSAQNLASREDEELYEELPGGVDTGLSNELTFGLSNDSAFVFIPNPNTMQAVDDIQRTPRQCLQGDESADAEGSGEVPALKQEGCNNMDGTTVNDGSTAQGEDGLRFGNNADRKDDSDGNDTQGATAQAGNRDPPFPSHSQDDKVQDLVDCEDMNDPPDGSGQAGEPSLEQLNSNKQSSECVDPDYAETSTDETHDATVKSCLQEAMQQGSDPEEQPYAVSHADGAVGKCHSGSEGGQQHPAGPVIGEGTDPGTSDLHKGSVGNDASCSKGGDANAELASDGGNREEAAKALGLRLFGGYVGYEQIKVVLVGPSTVHPQTATVRRIRMKGPGGQGFAEVAVTLGIDDEVQEQDETDAMHPDPAVKLLKDGLKLGPKAFLQRGIGLAANSLKGAINKLRGDEAHNNIASGDVEYRLQCALMTLSLPVRTLALQILEAACSA</sequence>
<evidence type="ECO:0000256" key="1">
    <source>
        <dbReference type="SAM" id="MobiDB-lite"/>
    </source>
</evidence>
<dbReference type="PANTHER" id="PTHR21477:SF13">
    <property type="entry name" value="KIAA0930"/>
    <property type="match status" value="1"/>
</dbReference>